<evidence type="ECO:0008006" key="3">
    <source>
        <dbReference type="Google" id="ProtNLM"/>
    </source>
</evidence>
<evidence type="ECO:0000313" key="1">
    <source>
        <dbReference type="EMBL" id="WAZ20161.1"/>
    </source>
</evidence>
<dbReference type="Proteomes" id="UP001164439">
    <property type="component" value="Chromosome"/>
</dbReference>
<dbReference type="RefSeq" id="WP_269657849.1">
    <property type="nucleotide sequence ID" value="NZ_CP114413.1"/>
</dbReference>
<organism evidence="1 2">
    <name type="scientific">Streptomyces cinnabarinus</name>
    <dbReference type="NCBI Taxonomy" id="67287"/>
    <lineage>
        <taxon>Bacteria</taxon>
        <taxon>Bacillati</taxon>
        <taxon>Actinomycetota</taxon>
        <taxon>Actinomycetes</taxon>
        <taxon>Kitasatosporales</taxon>
        <taxon>Streptomycetaceae</taxon>
        <taxon>Streptomyces</taxon>
    </lineage>
</organism>
<sequence>MTISYIGVGAVSSHADTITPAYPAGATVGRLAVLTVISGHPNESTPSTPSGWEAAGSVSGGGGVFGASAGPRRITYFVRVLTGGDAQPTTLIPTGGSGSLIAGRIAVLERSAGTGWRWATAFGEDTTSGTGFSAVSSTALTWTAGDFVILGYGITTSGLGTSAEAIAASGITFGTITERVDDGVAVGNTTRFALATGAVSSGSGSQAPTLSATLSGSSTGAAGVLRVREASSDVNATAQSVFPPRNLVSVTGLLADDITSVTVYRQVGTTLTAVRAASDVDTTGADVLLRVDAEQPFGVSLNYAATLTDVNGTQWTVYSGPITSTVDGDVVSDAIRGIGAIVKIEAPLEWKRSREASVFNVGGRLLAVGRPRSAPSTTFTVRTESEEEGDALDTVLDDVTEGILLIRKQVTIPRLDGHFALLEDTEAPTWYDAYRWWSLDVVKVEAWPDSLEAAGFTLQDIADNLSTLQDIATAFPGTLLDIALYDFG</sequence>
<reference evidence="1" key="1">
    <citation type="submission" date="2022-12" db="EMBL/GenBank/DDBJ databases">
        <authorList>
            <person name="Ruckert C."/>
            <person name="Busche T."/>
            <person name="Kalinowski J."/>
            <person name="Wittmann C."/>
        </authorList>
    </citation>
    <scope>NUCLEOTIDE SEQUENCE</scope>
    <source>
        <strain evidence="1">DSM 40467</strain>
    </source>
</reference>
<accession>A0ABY7K6M1</accession>
<proteinExistence type="predicted"/>
<protein>
    <recommendedName>
        <fullName evidence="3">Minor tail protein</fullName>
    </recommendedName>
</protein>
<name>A0ABY7K6M1_9ACTN</name>
<keyword evidence="2" id="KW-1185">Reference proteome</keyword>
<dbReference type="EMBL" id="CP114413">
    <property type="protein sequence ID" value="WAZ20161.1"/>
    <property type="molecule type" value="Genomic_DNA"/>
</dbReference>
<gene>
    <name evidence="1" type="ORF">STRCI_001260</name>
</gene>
<evidence type="ECO:0000313" key="2">
    <source>
        <dbReference type="Proteomes" id="UP001164439"/>
    </source>
</evidence>